<feature type="non-terminal residue" evidence="1">
    <location>
        <position position="87"/>
    </location>
</feature>
<keyword evidence="2" id="KW-1185">Reference proteome</keyword>
<evidence type="ECO:0000313" key="2">
    <source>
        <dbReference type="Proteomes" id="UP000533896"/>
    </source>
</evidence>
<name>A0A7K8KCK8_9AVES</name>
<organism evidence="1 2">
    <name type="scientific">Lophotis ruficrista</name>
    <dbReference type="NCBI Taxonomy" id="172689"/>
    <lineage>
        <taxon>Eukaryota</taxon>
        <taxon>Metazoa</taxon>
        <taxon>Chordata</taxon>
        <taxon>Craniata</taxon>
        <taxon>Vertebrata</taxon>
        <taxon>Euteleostomi</taxon>
        <taxon>Archelosauria</taxon>
        <taxon>Archosauria</taxon>
        <taxon>Dinosauria</taxon>
        <taxon>Saurischia</taxon>
        <taxon>Theropoda</taxon>
        <taxon>Coelurosauria</taxon>
        <taxon>Aves</taxon>
        <taxon>Neognathae</taxon>
        <taxon>Neoaves</taxon>
        <taxon>Otidimorphae</taxon>
        <taxon>Otidiformes</taxon>
        <taxon>Otididae</taxon>
        <taxon>Lophotis</taxon>
    </lineage>
</organism>
<dbReference type="Proteomes" id="UP000533896">
    <property type="component" value="Unassembled WGS sequence"/>
</dbReference>
<gene>
    <name evidence="1" type="primary">Erv31_1</name>
    <name evidence="1" type="ORF">LOPRUF_R15245</name>
</gene>
<dbReference type="OrthoDB" id="9325190at2759"/>
<dbReference type="AlphaFoldDB" id="A0A7K8KCK8"/>
<reference evidence="1 2" key="1">
    <citation type="submission" date="2019-09" db="EMBL/GenBank/DDBJ databases">
        <title>Bird 10,000 Genomes (B10K) Project - Family phase.</title>
        <authorList>
            <person name="Zhang G."/>
        </authorList>
    </citation>
    <scope>NUCLEOTIDE SEQUENCE [LARGE SCALE GENOMIC DNA]</scope>
    <source>
        <strain evidence="1">B10K-CU-031-23</strain>
    </source>
</reference>
<dbReference type="EMBL" id="VWYV01000949">
    <property type="protein sequence ID" value="NXE12955.1"/>
    <property type="molecule type" value="Genomic_DNA"/>
</dbReference>
<sequence length="87" mass="10045">KLLRLSSIGKNLFVDLAERIAEELNITNCRICEGPLMSEEWPWKGISLSPLQILRWNHTITSVEDKRPLGWVLASETIGEECIRRNR</sequence>
<evidence type="ECO:0000313" key="1">
    <source>
        <dbReference type="EMBL" id="NXE12955.1"/>
    </source>
</evidence>
<accession>A0A7K8KCK8</accession>
<protein>
    <submittedName>
        <fullName evidence="1">ENR1 protein</fullName>
    </submittedName>
</protein>
<comment type="caution">
    <text evidence="1">The sequence shown here is derived from an EMBL/GenBank/DDBJ whole genome shotgun (WGS) entry which is preliminary data.</text>
</comment>
<proteinExistence type="predicted"/>
<feature type="non-terminal residue" evidence="1">
    <location>
        <position position="1"/>
    </location>
</feature>